<dbReference type="HAMAP" id="MF_01987">
    <property type="entry name" value="Ribokinase"/>
    <property type="match status" value="1"/>
</dbReference>
<evidence type="ECO:0000256" key="6">
    <source>
        <dbReference type="ARBA" id="ARBA00022842"/>
    </source>
</evidence>
<comment type="subcellular location">
    <subcellularLocation>
        <location evidence="9">Cytoplasm</location>
    </subcellularLocation>
</comment>
<comment type="activity regulation">
    <text evidence="9">Activated by a monovalent cation that binds near, but not in, the active site. The most likely occupant of the site in vivo is potassium. Ion binding induces a conformational change that may alter substrate affinity.</text>
</comment>
<proteinExistence type="inferred from homology"/>
<keyword evidence="7 9" id="KW-0630">Potassium</keyword>
<dbReference type="GO" id="GO:0019303">
    <property type="term" value="P:D-ribose catabolic process"/>
    <property type="evidence" value="ECO:0007669"/>
    <property type="project" value="UniProtKB-UniRule"/>
</dbReference>
<dbReference type="Pfam" id="PF00294">
    <property type="entry name" value="PfkB"/>
    <property type="match status" value="1"/>
</dbReference>
<dbReference type="AlphaFoldDB" id="A0A6L5G3G1"/>
<comment type="caution">
    <text evidence="9">Lacks conserved residue(s) required for the propagation of feature annotation.</text>
</comment>
<comment type="cofactor">
    <cofactor evidence="9">
        <name>Mg(2+)</name>
        <dbReference type="ChEBI" id="CHEBI:18420"/>
    </cofactor>
    <text evidence="9">Requires a divalent cation, most likely magnesium in vivo, as an electrophilic catalyst to aid phosphoryl group transfer. It is the chelate of the metal and the nucleotide that is the actual substrate.</text>
</comment>
<comment type="subunit">
    <text evidence="9">Homodimer.</text>
</comment>
<accession>A0A6L5G3G1</accession>
<dbReference type="Gene3D" id="3.40.1190.20">
    <property type="match status" value="1"/>
</dbReference>
<evidence type="ECO:0000256" key="5">
    <source>
        <dbReference type="ARBA" id="ARBA00022840"/>
    </source>
</evidence>
<feature type="binding site" evidence="9">
    <location>
        <begin position="10"/>
        <end position="12"/>
    </location>
    <ligand>
        <name>substrate</name>
    </ligand>
</feature>
<dbReference type="EMBL" id="WIAO01000001">
    <property type="protein sequence ID" value="MQM24111.1"/>
    <property type="molecule type" value="Genomic_DNA"/>
</dbReference>
<comment type="catalytic activity">
    <reaction evidence="9">
        <text>D-ribose + ATP = D-ribose 5-phosphate + ADP + H(+)</text>
        <dbReference type="Rhea" id="RHEA:13697"/>
        <dbReference type="ChEBI" id="CHEBI:15378"/>
        <dbReference type="ChEBI" id="CHEBI:30616"/>
        <dbReference type="ChEBI" id="CHEBI:47013"/>
        <dbReference type="ChEBI" id="CHEBI:78346"/>
        <dbReference type="ChEBI" id="CHEBI:456216"/>
        <dbReference type="EC" id="2.7.1.15"/>
    </reaction>
</comment>
<evidence type="ECO:0000313" key="12">
    <source>
        <dbReference type="Proteomes" id="UP000477750"/>
    </source>
</evidence>
<dbReference type="EC" id="2.7.1.15" evidence="9"/>
<keyword evidence="8 9" id="KW-0119">Carbohydrate metabolism</keyword>
<feature type="binding site" evidence="9">
    <location>
        <position position="246"/>
    </location>
    <ligand>
        <name>substrate</name>
    </ligand>
</feature>
<feature type="binding site" evidence="9">
    <location>
        <position position="283"/>
    </location>
    <ligand>
        <name>K(+)</name>
        <dbReference type="ChEBI" id="CHEBI:29103"/>
    </ligand>
</feature>
<dbReference type="GO" id="GO:0046872">
    <property type="term" value="F:metal ion binding"/>
    <property type="evidence" value="ECO:0007669"/>
    <property type="project" value="UniProtKB-KW"/>
</dbReference>
<dbReference type="InterPro" id="IPR011611">
    <property type="entry name" value="PfkB_dom"/>
</dbReference>
<keyword evidence="2 9" id="KW-0479">Metal-binding</keyword>
<name>A0A6L5G3G1_9ACTN</name>
<gene>
    <name evidence="9" type="primary">rbsK</name>
    <name evidence="11" type="ORF">GFD30_00750</name>
</gene>
<dbReference type="RefSeq" id="WP_153023306.1">
    <property type="nucleotide sequence ID" value="NZ_WIAO01000001.1"/>
</dbReference>
<comment type="pathway">
    <text evidence="9">Carbohydrate metabolism; D-ribose degradation; D-ribose 5-phosphate from beta-D-ribopyranose: step 2/2.</text>
</comment>
<feature type="binding site" evidence="9">
    <location>
        <position position="136"/>
    </location>
    <ligand>
        <name>substrate</name>
    </ligand>
</feature>
<dbReference type="UniPathway" id="UPA00916">
    <property type="reaction ID" value="UER00889"/>
</dbReference>
<keyword evidence="6 9" id="KW-0460">Magnesium</keyword>
<evidence type="ECO:0000256" key="3">
    <source>
        <dbReference type="ARBA" id="ARBA00022741"/>
    </source>
</evidence>
<dbReference type="PANTHER" id="PTHR10584">
    <property type="entry name" value="SUGAR KINASE"/>
    <property type="match status" value="1"/>
</dbReference>
<evidence type="ECO:0000313" key="11">
    <source>
        <dbReference type="EMBL" id="MQM24111.1"/>
    </source>
</evidence>
<comment type="function">
    <text evidence="9">Catalyzes the phosphorylation of ribose at O-5 in a reaction requiring ATP and magnesium. The resulting D-ribose-5-phosphate can then be used either for sythesis of nucleotides, histidine, and tryptophan, or as a component of the pentose phosphate pathway.</text>
</comment>
<comment type="similarity">
    <text evidence="9">Belongs to the carbohydrate kinase PfkB family. Ribokinase subfamily.</text>
</comment>
<feature type="binding site" evidence="9">
    <location>
        <position position="292"/>
    </location>
    <ligand>
        <name>K(+)</name>
        <dbReference type="ChEBI" id="CHEBI:29103"/>
    </ligand>
</feature>
<dbReference type="PRINTS" id="PR00990">
    <property type="entry name" value="RIBOKINASE"/>
</dbReference>
<evidence type="ECO:0000256" key="8">
    <source>
        <dbReference type="ARBA" id="ARBA00023277"/>
    </source>
</evidence>
<feature type="binding site" evidence="9">
    <location>
        <begin position="245"/>
        <end position="246"/>
    </location>
    <ligand>
        <name>ATP</name>
        <dbReference type="ChEBI" id="CHEBI:30616"/>
    </ligand>
</feature>
<evidence type="ECO:0000256" key="4">
    <source>
        <dbReference type="ARBA" id="ARBA00022777"/>
    </source>
</evidence>
<dbReference type="PANTHER" id="PTHR10584:SF166">
    <property type="entry name" value="RIBOKINASE"/>
    <property type="match status" value="1"/>
</dbReference>
<feature type="binding site" evidence="9">
    <location>
        <position position="288"/>
    </location>
    <ligand>
        <name>K(+)</name>
        <dbReference type="ChEBI" id="CHEBI:29103"/>
    </ligand>
</feature>
<evidence type="ECO:0000256" key="9">
    <source>
        <dbReference type="HAMAP-Rule" id="MF_01987"/>
    </source>
</evidence>
<evidence type="ECO:0000256" key="7">
    <source>
        <dbReference type="ARBA" id="ARBA00022958"/>
    </source>
</evidence>
<keyword evidence="12" id="KW-1185">Reference proteome</keyword>
<feature type="binding site" evidence="9">
    <location>
        <begin position="213"/>
        <end position="218"/>
    </location>
    <ligand>
        <name>ATP</name>
        <dbReference type="ChEBI" id="CHEBI:30616"/>
    </ligand>
</feature>
<keyword evidence="5 9" id="KW-0067">ATP-binding</keyword>
<feature type="active site" description="Proton acceptor" evidence="9">
    <location>
        <position position="246"/>
    </location>
</feature>
<protein>
    <recommendedName>
        <fullName evidence="9">Ribokinase</fullName>
        <shortName evidence="9">RK</shortName>
        <ecNumber evidence="9">2.7.1.15</ecNumber>
    </recommendedName>
</protein>
<organism evidence="11 12">
    <name type="scientific">Glycomyces albidus</name>
    <dbReference type="NCBI Taxonomy" id="2656774"/>
    <lineage>
        <taxon>Bacteria</taxon>
        <taxon>Bacillati</taxon>
        <taxon>Actinomycetota</taxon>
        <taxon>Actinomycetes</taxon>
        <taxon>Glycomycetales</taxon>
        <taxon>Glycomycetaceae</taxon>
        <taxon>Glycomyces</taxon>
    </lineage>
</organism>
<feature type="binding site" evidence="9">
    <location>
        <position position="180"/>
    </location>
    <ligand>
        <name>ATP</name>
        <dbReference type="ChEBI" id="CHEBI:30616"/>
    </ligand>
</feature>
<evidence type="ECO:0000256" key="2">
    <source>
        <dbReference type="ARBA" id="ARBA00022723"/>
    </source>
</evidence>
<reference evidence="11 12" key="1">
    <citation type="submission" date="2019-10" db="EMBL/GenBank/DDBJ databases">
        <title>Glycomyces albidus sp. nov., a novel actinomycete isolated from rhizosphere soil of wheat (Triticum aestivum L.).</title>
        <authorList>
            <person name="Qian L."/>
        </authorList>
    </citation>
    <scope>NUCLEOTIDE SEQUENCE [LARGE SCALE GENOMIC DNA]</scope>
    <source>
        <strain evidence="11 12">NEAU-7082</strain>
    </source>
</reference>
<dbReference type="InterPro" id="IPR002139">
    <property type="entry name" value="Ribo/fructo_kinase"/>
</dbReference>
<feature type="binding site" evidence="9">
    <location>
        <begin position="38"/>
        <end position="42"/>
    </location>
    <ligand>
        <name>substrate</name>
    </ligand>
</feature>
<evidence type="ECO:0000256" key="1">
    <source>
        <dbReference type="ARBA" id="ARBA00022679"/>
    </source>
</evidence>
<keyword evidence="3 9" id="KW-0547">Nucleotide-binding</keyword>
<keyword evidence="9" id="KW-0963">Cytoplasm</keyword>
<dbReference type="CDD" id="cd01174">
    <property type="entry name" value="ribokinase"/>
    <property type="match status" value="1"/>
</dbReference>
<dbReference type="SUPFAM" id="SSF53613">
    <property type="entry name" value="Ribokinase-like"/>
    <property type="match status" value="1"/>
</dbReference>
<dbReference type="GO" id="GO:0005524">
    <property type="term" value="F:ATP binding"/>
    <property type="evidence" value="ECO:0007669"/>
    <property type="project" value="UniProtKB-UniRule"/>
</dbReference>
<feature type="binding site" evidence="9">
    <location>
        <position position="242"/>
    </location>
    <ligand>
        <name>K(+)</name>
        <dbReference type="ChEBI" id="CHEBI:29103"/>
    </ligand>
</feature>
<feature type="domain" description="Carbohydrate kinase PfkB" evidence="10">
    <location>
        <begin position="2"/>
        <end position="295"/>
    </location>
</feature>
<feature type="binding site" evidence="9">
    <location>
        <position position="240"/>
    </location>
    <ligand>
        <name>K(+)</name>
        <dbReference type="ChEBI" id="CHEBI:29103"/>
    </ligand>
</feature>
<dbReference type="InterPro" id="IPR011877">
    <property type="entry name" value="Ribokinase"/>
</dbReference>
<keyword evidence="1 9" id="KW-0808">Transferase</keyword>
<dbReference type="InterPro" id="IPR029056">
    <property type="entry name" value="Ribokinase-like"/>
</dbReference>
<keyword evidence="4 9" id="KW-0418">Kinase</keyword>
<evidence type="ECO:0000259" key="10">
    <source>
        <dbReference type="Pfam" id="PF00294"/>
    </source>
</evidence>
<dbReference type="GO" id="GO:0004747">
    <property type="term" value="F:ribokinase activity"/>
    <property type="evidence" value="ECO:0007669"/>
    <property type="project" value="UniProtKB-UniRule"/>
</dbReference>
<dbReference type="Proteomes" id="UP000477750">
    <property type="component" value="Unassembled WGS sequence"/>
</dbReference>
<sequence>MSVVVLGSANLDLVYDVERIPAPGETVLARGYGAFAGGKGNNQAVAAARAGSETRFIAALGRDENGDRLAEEARAAGIALLDRRVDAPTGTASIYVDRGGENSIVVNSGANAELTALTATELAAIGDADVLVLQLETPPGAVAEAARAARAAATAVVLNAAPADRRAEDLLGDVDVLVVNEHEANGLLGRDPGADLDAAVDALTAYGCTVVVTLGAAGCLVAAPGGEPVKVPAVPVPVVDTTGAGDTFVGYLAAAIDADERHATGAAALAGAAAFATAAAAIAVQRKGAVPSIPTLEEVRGSRDAH</sequence>
<comment type="caution">
    <text evidence="11">The sequence shown here is derived from an EMBL/GenBank/DDBJ whole genome shotgun (WGS) entry which is preliminary data.</text>
</comment>
<dbReference type="GO" id="GO:0005829">
    <property type="term" value="C:cytosol"/>
    <property type="evidence" value="ECO:0007669"/>
    <property type="project" value="TreeGrafter"/>
</dbReference>
<feature type="binding site" evidence="9">
    <location>
        <position position="286"/>
    </location>
    <ligand>
        <name>K(+)</name>
        <dbReference type="ChEBI" id="CHEBI:29103"/>
    </ligand>
</feature>